<evidence type="ECO:0000313" key="1">
    <source>
        <dbReference type="EMBL" id="CCG58000.1"/>
    </source>
</evidence>
<name>K0JMY3_BRAPL</name>
<dbReference type="Proteomes" id="UP000003759">
    <property type="component" value="Chromosome"/>
</dbReference>
<protein>
    <submittedName>
        <fullName evidence="1">Uncharacterized protein</fullName>
    </submittedName>
</protein>
<reference evidence="1 2" key="1">
    <citation type="journal article" date="2012" name="BMC Genomics">
        <title>Comparative genomics of Brachyspira pilosicoli strains: genome rearrangements, reductions and correlation of genetic compliment with phenotypic diversity.</title>
        <authorList>
            <person name="Mappley L.J."/>
            <person name="Black M.L."/>
            <person name="Abuoun M."/>
            <person name="Darby A.C."/>
            <person name="Woodward M.J."/>
            <person name="Parkhill J."/>
            <person name="Turner A.K."/>
            <person name="Bellgard M.I."/>
            <person name="La T."/>
            <person name="Phillips N.D."/>
            <person name="La Ragione R.M."/>
            <person name="Hampson D.J."/>
        </authorList>
    </citation>
    <scope>NUCLEOTIDE SEQUENCE [LARGE SCALE GENOMIC DNA]</scope>
    <source>
        <strain evidence="1">WesB</strain>
    </source>
</reference>
<evidence type="ECO:0000313" key="2">
    <source>
        <dbReference type="Proteomes" id="UP000003759"/>
    </source>
</evidence>
<dbReference type="KEGG" id="bpw:WESB_2538"/>
<proteinExistence type="predicted"/>
<sequence length="265" mass="29994">MAFNAKLAVRDSYQEEIIDLVQISTQINMGNIDNDIEIVEGNKLQAGILGVGNIGIGRTASFGIPIFEAQKNGTIKRMESQYIKYTSAIMSTNIKRYFLRIEFENEIYEAEYALTSVSGYNITWIKNMGVITIELKAIDKVFLRQNADIYTLGLDPQAKSKQDIYYNSLSHVPVPLYFHLEFDLNSKYLSFTFANRQNFGIYASVQIESNHAVVSFNGEILSINGVGYDFEGIAPELQIGTNVLYLEYNQSLLKAEVEYRRGILI</sequence>
<dbReference type="EMBL" id="HE793032">
    <property type="protein sequence ID" value="CCG58000.1"/>
    <property type="molecule type" value="Genomic_DNA"/>
</dbReference>
<dbReference type="PATRIC" id="fig|1161918.5.peg.2098"/>
<dbReference type="HOGENOM" id="CLU_1044565_0_0_12"/>
<dbReference type="AlphaFoldDB" id="K0JMY3"/>
<gene>
    <name evidence="1" type="ORF">WESB_2538</name>
</gene>
<organism evidence="1 2">
    <name type="scientific">Brachyspira pilosicoli WesB</name>
    <dbReference type="NCBI Taxonomy" id="1161918"/>
    <lineage>
        <taxon>Bacteria</taxon>
        <taxon>Pseudomonadati</taxon>
        <taxon>Spirochaetota</taxon>
        <taxon>Spirochaetia</taxon>
        <taxon>Brachyspirales</taxon>
        <taxon>Brachyspiraceae</taxon>
        <taxon>Brachyspira</taxon>
    </lineage>
</organism>
<accession>K0JMY3</accession>
<dbReference type="RefSeq" id="WP_014934051.1">
    <property type="nucleotide sequence ID" value="NC_018604.1"/>
</dbReference>